<name>A0A3D3R3B0_9PLAN</name>
<reference evidence="1 2" key="1">
    <citation type="journal article" date="2018" name="Nat. Biotechnol.">
        <title>A standardized bacterial taxonomy based on genome phylogeny substantially revises the tree of life.</title>
        <authorList>
            <person name="Parks D.H."/>
            <person name="Chuvochina M."/>
            <person name="Waite D.W."/>
            <person name="Rinke C."/>
            <person name="Skarshewski A."/>
            <person name="Chaumeil P.A."/>
            <person name="Hugenholtz P."/>
        </authorList>
    </citation>
    <scope>NUCLEOTIDE SEQUENCE [LARGE SCALE GENOMIC DNA]</scope>
    <source>
        <strain evidence="1">UBA9375</strain>
    </source>
</reference>
<accession>A0A3D3R3B0</accession>
<proteinExistence type="predicted"/>
<sequence>MLLNTRILTPEGFAALSEAADKLQSKTELAWDYSIPIQNPVSFLPCVDRQGRKFIPKIGVKEISVVTPANSEAIPFKKWDIALTLEFEDESVHCPRWHFDMANLDQPGPITHLQYGGYKHAPHNHLDSSVQQPRWFTPPMDVILLCEVVAANFFQEIWIQSLRQERRWLALIHQS</sequence>
<organism evidence="1 2">
    <name type="scientific">Gimesia maris</name>
    <dbReference type="NCBI Taxonomy" id="122"/>
    <lineage>
        <taxon>Bacteria</taxon>
        <taxon>Pseudomonadati</taxon>
        <taxon>Planctomycetota</taxon>
        <taxon>Planctomycetia</taxon>
        <taxon>Planctomycetales</taxon>
        <taxon>Planctomycetaceae</taxon>
        <taxon>Gimesia</taxon>
    </lineage>
</organism>
<evidence type="ECO:0000313" key="1">
    <source>
        <dbReference type="EMBL" id="HCO22582.1"/>
    </source>
</evidence>
<comment type="caution">
    <text evidence="1">The sequence shown here is derived from an EMBL/GenBank/DDBJ whole genome shotgun (WGS) entry which is preliminary data.</text>
</comment>
<evidence type="ECO:0000313" key="2">
    <source>
        <dbReference type="Proteomes" id="UP000263642"/>
    </source>
</evidence>
<protein>
    <submittedName>
        <fullName evidence="1">Uncharacterized protein</fullName>
    </submittedName>
</protein>
<dbReference type="Proteomes" id="UP000263642">
    <property type="component" value="Unassembled WGS sequence"/>
</dbReference>
<dbReference type="AlphaFoldDB" id="A0A3D3R3B0"/>
<dbReference type="EMBL" id="DQAY01000038">
    <property type="protein sequence ID" value="HCO22582.1"/>
    <property type="molecule type" value="Genomic_DNA"/>
</dbReference>
<feature type="non-terminal residue" evidence="1">
    <location>
        <position position="175"/>
    </location>
</feature>
<gene>
    <name evidence="1" type="ORF">DIT97_05785</name>
</gene>